<protein>
    <submittedName>
        <fullName evidence="2">Uncharacterized protein</fullName>
    </submittedName>
</protein>
<organism evidence="2 3">
    <name type="scientific">Sphingomonas quercus</name>
    <dbReference type="NCBI Taxonomy" id="2842451"/>
    <lineage>
        <taxon>Bacteria</taxon>
        <taxon>Pseudomonadati</taxon>
        <taxon>Pseudomonadota</taxon>
        <taxon>Alphaproteobacteria</taxon>
        <taxon>Sphingomonadales</taxon>
        <taxon>Sphingomonadaceae</taxon>
        <taxon>Sphingomonas</taxon>
    </lineage>
</organism>
<comment type="caution">
    <text evidence="2">The sequence shown here is derived from an EMBL/GenBank/DDBJ whole genome shotgun (WGS) entry which is preliminary data.</text>
</comment>
<keyword evidence="1" id="KW-0812">Transmembrane</keyword>
<keyword evidence="1" id="KW-1133">Transmembrane helix</keyword>
<keyword evidence="1" id="KW-0472">Membrane</keyword>
<dbReference type="Proteomes" id="UP000776276">
    <property type="component" value="Unassembled WGS sequence"/>
</dbReference>
<dbReference type="RefSeq" id="WP_216322873.1">
    <property type="nucleotide sequence ID" value="NZ_JAHKRT010000003.1"/>
</dbReference>
<gene>
    <name evidence="2" type="ORF">KOF26_08055</name>
</gene>
<dbReference type="EMBL" id="JAHKRT010000003">
    <property type="protein sequence ID" value="MBU3077817.1"/>
    <property type="molecule type" value="Genomic_DNA"/>
</dbReference>
<accession>A0ABS6BIZ9</accession>
<evidence type="ECO:0000313" key="3">
    <source>
        <dbReference type="Proteomes" id="UP000776276"/>
    </source>
</evidence>
<name>A0ABS6BIZ9_9SPHN</name>
<proteinExistence type="predicted"/>
<keyword evidence="3" id="KW-1185">Reference proteome</keyword>
<evidence type="ECO:0000313" key="2">
    <source>
        <dbReference type="EMBL" id="MBU3077817.1"/>
    </source>
</evidence>
<evidence type="ECO:0000256" key="1">
    <source>
        <dbReference type="SAM" id="Phobius"/>
    </source>
</evidence>
<sequence length="72" mass="8104">MEQALSDAVRELRRKLQADDRNRRIRRRWLVGIAAILVVILSVLAEAIYLKGVIRSEPCDLVVGPIPGRLGQ</sequence>
<reference evidence="2 3" key="1">
    <citation type="submission" date="2021-06" db="EMBL/GenBank/DDBJ databases">
        <title>Sphingomonas sp. XMGL2, whole genome shotgun sequencing project.</title>
        <authorList>
            <person name="Zhao G."/>
            <person name="Shen L."/>
        </authorList>
    </citation>
    <scope>NUCLEOTIDE SEQUENCE [LARGE SCALE GENOMIC DNA]</scope>
    <source>
        <strain evidence="2 3">XMGL2</strain>
    </source>
</reference>
<feature type="transmembrane region" description="Helical" evidence="1">
    <location>
        <begin position="29"/>
        <end position="50"/>
    </location>
</feature>